<keyword evidence="2 3" id="KW-0663">Pyridoxal phosphate</keyword>
<dbReference type="Gene3D" id="3.90.1150.10">
    <property type="entry name" value="Aspartate Aminotransferase, domain 1"/>
    <property type="match status" value="1"/>
</dbReference>
<evidence type="ECO:0000256" key="3">
    <source>
        <dbReference type="PIRSR" id="PIRSR001434-2"/>
    </source>
</evidence>
<feature type="compositionally biased region" description="Low complexity" evidence="5">
    <location>
        <begin position="49"/>
        <end position="61"/>
    </location>
</feature>
<dbReference type="InterPro" id="IPR015422">
    <property type="entry name" value="PyrdxlP-dep_Trfase_small"/>
</dbReference>
<dbReference type="GO" id="GO:0005737">
    <property type="term" value="C:cytoplasm"/>
    <property type="evidence" value="ECO:0007669"/>
    <property type="project" value="TreeGrafter"/>
</dbReference>
<accession>J6EN06</accession>
<dbReference type="Proteomes" id="UP000002748">
    <property type="component" value="Unassembled WGS sequence"/>
</dbReference>
<evidence type="ECO:0000256" key="1">
    <source>
        <dbReference type="ARBA" id="ARBA00001933"/>
    </source>
</evidence>
<evidence type="ECO:0008006" key="8">
    <source>
        <dbReference type="Google" id="ProtNLM"/>
    </source>
</evidence>
<dbReference type="InterPro" id="IPR015424">
    <property type="entry name" value="PyrdxlP-dep_Trfase"/>
</dbReference>
<dbReference type="Gene3D" id="3.40.640.10">
    <property type="entry name" value="Type I PLP-dependent aspartate aminotransferase-like (Major domain)"/>
    <property type="match status" value="1"/>
</dbReference>
<dbReference type="OrthoDB" id="3512640at2759"/>
<dbReference type="PANTHER" id="PTHR11808">
    <property type="entry name" value="TRANS-SULFURATION ENZYME FAMILY MEMBER"/>
    <property type="match status" value="1"/>
</dbReference>
<dbReference type="PANTHER" id="PTHR11808:SF35">
    <property type="entry name" value="CYSTATHIONINE GAMMA-SYNTHASE (AFU_ORTHOLOGUE AFUA_7G01590)"/>
    <property type="match status" value="1"/>
</dbReference>
<dbReference type="GO" id="GO:0016846">
    <property type="term" value="F:carbon-sulfur lyase activity"/>
    <property type="evidence" value="ECO:0007669"/>
    <property type="project" value="TreeGrafter"/>
</dbReference>
<evidence type="ECO:0000256" key="4">
    <source>
        <dbReference type="RuleBase" id="RU362118"/>
    </source>
</evidence>
<dbReference type="SUPFAM" id="SSF53383">
    <property type="entry name" value="PLP-dependent transferases"/>
    <property type="match status" value="1"/>
</dbReference>
<dbReference type="GeneID" id="25989370"/>
<dbReference type="VEuPathDB" id="FungiDB:A1Q1_05858"/>
<organism evidence="6 7">
    <name type="scientific">Trichosporon asahii var. asahii (strain ATCC 90039 / CBS 2479 / JCM 2466 / KCTC 7840 / NBRC 103889/ NCYC 2677 / UAMH 7654)</name>
    <name type="common">Yeast</name>
    <dbReference type="NCBI Taxonomy" id="1186058"/>
    <lineage>
        <taxon>Eukaryota</taxon>
        <taxon>Fungi</taxon>
        <taxon>Dikarya</taxon>
        <taxon>Basidiomycota</taxon>
        <taxon>Agaricomycotina</taxon>
        <taxon>Tremellomycetes</taxon>
        <taxon>Trichosporonales</taxon>
        <taxon>Trichosporonaceae</taxon>
        <taxon>Trichosporon</taxon>
    </lineage>
</organism>
<evidence type="ECO:0000313" key="7">
    <source>
        <dbReference type="Proteomes" id="UP000002748"/>
    </source>
</evidence>
<evidence type="ECO:0000256" key="2">
    <source>
        <dbReference type="ARBA" id="ARBA00022898"/>
    </source>
</evidence>
<name>J6EN06_TRIAS</name>
<gene>
    <name evidence="6" type="ORF">A1Q1_05858</name>
</gene>
<dbReference type="PIRSF" id="PIRSF001434">
    <property type="entry name" value="CGS"/>
    <property type="match status" value="1"/>
</dbReference>
<dbReference type="InterPro" id="IPR000277">
    <property type="entry name" value="Cys/Met-Metab_PyrdxlP-dep_enz"/>
</dbReference>
<proteinExistence type="inferred from homology"/>
<dbReference type="FunFam" id="3.90.1150.10:FF:000066">
    <property type="entry name" value="Putative cystathionine beta-lyase"/>
    <property type="match status" value="1"/>
</dbReference>
<dbReference type="FunFam" id="3.40.640.10:FF:000072">
    <property type="entry name" value="Putative cystathionine beta-lyase"/>
    <property type="match status" value="1"/>
</dbReference>
<comment type="similarity">
    <text evidence="4">Belongs to the trans-sulfuration enzymes family.</text>
</comment>
<evidence type="ECO:0000256" key="5">
    <source>
        <dbReference type="SAM" id="MobiDB-lite"/>
    </source>
</evidence>
<dbReference type="EMBL" id="ALBS01000322">
    <property type="protein sequence ID" value="EJT45709.1"/>
    <property type="molecule type" value="Genomic_DNA"/>
</dbReference>
<dbReference type="GO" id="GO:0030170">
    <property type="term" value="F:pyridoxal phosphate binding"/>
    <property type="evidence" value="ECO:0007669"/>
    <property type="project" value="InterPro"/>
</dbReference>
<dbReference type="AlphaFoldDB" id="J6EN06"/>
<dbReference type="InterPro" id="IPR015421">
    <property type="entry name" value="PyrdxlP-dep_Trfase_major"/>
</dbReference>
<dbReference type="Pfam" id="PF01053">
    <property type="entry name" value="Cys_Met_Meta_PP"/>
    <property type="match status" value="1"/>
</dbReference>
<comment type="caution">
    <text evidence="6">The sequence shown here is derived from an EMBL/GenBank/DDBJ whole genome shotgun (WGS) entry which is preliminary data.</text>
</comment>
<evidence type="ECO:0000313" key="6">
    <source>
        <dbReference type="EMBL" id="EJT45709.1"/>
    </source>
</evidence>
<comment type="cofactor">
    <cofactor evidence="1 4">
        <name>pyridoxal 5'-phosphate</name>
        <dbReference type="ChEBI" id="CHEBI:597326"/>
    </cofactor>
</comment>
<sequence>MTQQESKKPLGLASRAVHADDKISAHRAVAPPMHVSTTFAYDKDPAKLVPNENVDPNNPNDSHIYSRESSPNASRIEAVLTSLIGAPTLVYASGLAALHALFVHLNPRAIAIGSGYHGAHAIVSLLSRLTGLRILTLEQLDELEKGDVVHVETPVNPTGEARDIAYYVRRARERGAYVTVDATFAPPPLQDPFIWGADAVMHSGTKYFGGHSDLLLGTVSTRHEDWIQGLREDRAVLGATVGSLEGWLGLRSLRTLELRVRRQSASAEKLVRWLEDERKKDGPVGQVVAQVKHASLQDGDWIKEQMPNGFGPVFAILLRDEEKAKALPSKLELFHHATSLGGVESLIEWRAMSDETVDRRLLRISVGVEDEADLRADLLAGFEALLG</sequence>
<reference evidence="6 7" key="1">
    <citation type="journal article" date="2012" name="Eukaryot. Cell">
        <title>Draft genome sequence of CBS 2479, the standard type strain of Trichosporon asahii.</title>
        <authorList>
            <person name="Yang R.Y."/>
            <person name="Li H.T."/>
            <person name="Zhu H."/>
            <person name="Zhou G.P."/>
            <person name="Wang M."/>
            <person name="Wang L."/>
        </authorList>
    </citation>
    <scope>NUCLEOTIDE SEQUENCE [LARGE SCALE GENOMIC DNA]</scope>
    <source>
        <strain evidence="7">ATCC 90039 / CBS 2479 / JCM 2466 / KCTC 7840 / NCYC 2677 / UAMH 7654</strain>
    </source>
</reference>
<dbReference type="HOGENOM" id="CLU_018986_3_0_1"/>
<feature type="modified residue" description="N6-(pyridoxal phosphate)lysine" evidence="3">
    <location>
        <position position="206"/>
    </location>
</feature>
<dbReference type="KEGG" id="tasa:A1Q1_05858"/>
<dbReference type="RefSeq" id="XP_014176542.1">
    <property type="nucleotide sequence ID" value="XM_014321067.1"/>
</dbReference>
<dbReference type="GO" id="GO:0019346">
    <property type="term" value="P:transsulfuration"/>
    <property type="evidence" value="ECO:0007669"/>
    <property type="project" value="InterPro"/>
</dbReference>
<feature type="region of interest" description="Disordered" evidence="5">
    <location>
        <begin position="46"/>
        <end position="69"/>
    </location>
</feature>
<protein>
    <recommendedName>
        <fullName evidence="8">Cystathionine gamma-synthase</fullName>
    </recommendedName>
</protein>